<keyword evidence="3" id="KW-0274">FAD</keyword>
<dbReference type="SUPFAM" id="SSF47741">
    <property type="entry name" value="CO dehydrogenase ISP C-domain like"/>
    <property type="match status" value="1"/>
</dbReference>
<protein>
    <submittedName>
        <fullName evidence="8">Xanthine dehydrogenase small subunit</fullName>
        <ecNumber evidence="8">1.17.1.4</ecNumber>
    </submittedName>
</protein>
<dbReference type="GO" id="GO:0051537">
    <property type="term" value="F:2 iron, 2 sulfur cluster binding"/>
    <property type="evidence" value="ECO:0007669"/>
    <property type="project" value="InterPro"/>
</dbReference>
<dbReference type="InterPro" id="IPR016169">
    <property type="entry name" value="FAD-bd_PCMH_sub2"/>
</dbReference>
<sequence>MKAERDSITIIRRGEAVEIDRFAPTETLLDYLRLRERSIGTKEGCAEGDCGACTVAIGRPDGEGGVAYRPVNACIHLLGMADGAEVVTVEDLARGGTLHPVQRAFVDHHASQCGFCTPGFVMALFALHHRPDPGPIDRNDVNDAIAGNLCRCTGYKPIVAAALDACAEPQPDGFGESATTLTGIGEGQPVFVGNERSFFAAPAAIDELAALCMLHPGATIVAGATDVGLWITKQMRPIEQVIHVGRVRGLADVEDRSDSIEIGAAATYQDAWGALSAIDPDFAEVLRRLGSPQVRAVGTVGGNIANGSPIGDMPPLLIALGSGITLRRGAETRTMPLEDFYIDYGRQDRLPGEFLVSVRVPKPAGTAAFRAYKISKRFDQDISAVLAAIAIDLEGRRIASARIAFGGMAGIPKRARRVESALAGILLDDSSRSSAALDLLGDDFSPLSDHRASAGYRLRVARGLLMKALTEIAGTPSAHTRVVGLREVADVAGA</sequence>
<evidence type="ECO:0000313" key="9">
    <source>
        <dbReference type="Proteomes" id="UP001378188"/>
    </source>
</evidence>
<dbReference type="InterPro" id="IPR016167">
    <property type="entry name" value="FAD-bd_PCMH_sub1"/>
</dbReference>
<name>A0AAW9RHR8_9HYPH</name>
<gene>
    <name evidence="8" type="primary">xdhA</name>
    <name evidence="8" type="ORF">V3328_17225</name>
</gene>
<dbReference type="InterPro" id="IPR012675">
    <property type="entry name" value="Beta-grasp_dom_sf"/>
</dbReference>
<dbReference type="Pfam" id="PF03450">
    <property type="entry name" value="CO_deh_flav_C"/>
    <property type="match status" value="1"/>
</dbReference>
<keyword evidence="4 8" id="KW-0560">Oxidoreductase</keyword>
<organism evidence="8 9">
    <name type="scientific">Microbaculum marinum</name>
    <dbReference type="NCBI Taxonomy" id="1764581"/>
    <lineage>
        <taxon>Bacteria</taxon>
        <taxon>Pseudomonadati</taxon>
        <taxon>Pseudomonadota</taxon>
        <taxon>Alphaproteobacteria</taxon>
        <taxon>Hyphomicrobiales</taxon>
        <taxon>Tepidamorphaceae</taxon>
        <taxon>Microbaculum</taxon>
    </lineage>
</organism>
<dbReference type="InterPro" id="IPR036884">
    <property type="entry name" value="2Fe-2S-bd_dom_sf"/>
</dbReference>
<dbReference type="InterPro" id="IPR012175">
    <property type="entry name" value="Xanth_DH_ssu_bac"/>
</dbReference>
<evidence type="ECO:0000259" key="6">
    <source>
        <dbReference type="PROSITE" id="PS51085"/>
    </source>
</evidence>
<dbReference type="InterPro" id="IPR001041">
    <property type="entry name" value="2Fe-2S_ferredoxin-type"/>
</dbReference>
<dbReference type="InterPro" id="IPR014307">
    <property type="entry name" value="Xanthine_DH_ssu"/>
</dbReference>
<dbReference type="InterPro" id="IPR036010">
    <property type="entry name" value="2Fe-2S_ferredoxin-like_sf"/>
</dbReference>
<dbReference type="Gene3D" id="3.30.390.50">
    <property type="entry name" value="CO dehydrogenase flavoprotein, C-terminal domain"/>
    <property type="match status" value="1"/>
</dbReference>
<dbReference type="NCBIfam" id="TIGR02963">
    <property type="entry name" value="xanthine_xdhA"/>
    <property type="match status" value="1"/>
</dbReference>
<dbReference type="InterPro" id="IPR002888">
    <property type="entry name" value="2Fe-2S-bd"/>
</dbReference>
<feature type="domain" description="FAD-binding PCMH-type" evidence="7">
    <location>
        <begin position="191"/>
        <end position="365"/>
    </location>
</feature>
<dbReference type="InterPro" id="IPR002346">
    <property type="entry name" value="Mopterin_DH_FAD-bd"/>
</dbReference>
<dbReference type="PANTHER" id="PTHR45444:SF3">
    <property type="entry name" value="XANTHINE DEHYDROGENASE"/>
    <property type="match status" value="1"/>
</dbReference>
<reference evidence="8 9" key="1">
    <citation type="submission" date="2024-02" db="EMBL/GenBank/DDBJ databases">
        <title>Genome analysis and characterization of Microbaculum marinisediminis sp. nov., isolated from marine sediment.</title>
        <authorList>
            <person name="Du Z.-J."/>
            <person name="Ye Y.-Q."/>
            <person name="Zhang Z.-R."/>
            <person name="Yuan S.-M."/>
            <person name="Zhang X.-Y."/>
        </authorList>
    </citation>
    <scope>NUCLEOTIDE SEQUENCE [LARGE SCALE GENOMIC DNA]</scope>
    <source>
        <strain evidence="8 9">SDUM1044001</strain>
    </source>
</reference>
<dbReference type="Pfam" id="PF00941">
    <property type="entry name" value="FAD_binding_5"/>
    <property type="match status" value="1"/>
</dbReference>
<dbReference type="PROSITE" id="PS51085">
    <property type="entry name" value="2FE2S_FER_2"/>
    <property type="match status" value="1"/>
</dbReference>
<dbReference type="GO" id="GO:0004854">
    <property type="term" value="F:xanthine dehydrogenase activity"/>
    <property type="evidence" value="ECO:0007669"/>
    <property type="project" value="UniProtKB-EC"/>
</dbReference>
<dbReference type="Gene3D" id="3.30.465.10">
    <property type="match status" value="1"/>
</dbReference>
<evidence type="ECO:0000256" key="3">
    <source>
        <dbReference type="ARBA" id="ARBA00022827"/>
    </source>
</evidence>
<dbReference type="GO" id="GO:0071949">
    <property type="term" value="F:FAD binding"/>
    <property type="evidence" value="ECO:0007669"/>
    <property type="project" value="InterPro"/>
</dbReference>
<dbReference type="RefSeq" id="WP_340330938.1">
    <property type="nucleotide sequence ID" value="NZ_JAZHOF010000007.1"/>
</dbReference>
<dbReference type="Gene3D" id="3.10.20.30">
    <property type="match status" value="1"/>
</dbReference>
<dbReference type="Pfam" id="PF01799">
    <property type="entry name" value="Fer2_2"/>
    <property type="match status" value="1"/>
</dbReference>
<dbReference type="Gene3D" id="1.10.150.120">
    <property type="entry name" value="[2Fe-2S]-binding domain"/>
    <property type="match status" value="1"/>
</dbReference>
<comment type="caution">
    <text evidence="8">The sequence shown here is derived from an EMBL/GenBank/DDBJ whole genome shotgun (WGS) entry which is preliminary data.</text>
</comment>
<dbReference type="PROSITE" id="PS00197">
    <property type="entry name" value="2FE2S_FER_1"/>
    <property type="match status" value="1"/>
</dbReference>
<evidence type="ECO:0000313" key="8">
    <source>
        <dbReference type="EMBL" id="MEJ8573237.1"/>
    </source>
</evidence>
<feature type="domain" description="2Fe-2S ferredoxin-type" evidence="6">
    <location>
        <begin position="6"/>
        <end position="92"/>
    </location>
</feature>
<dbReference type="PROSITE" id="PS51387">
    <property type="entry name" value="FAD_PCMH"/>
    <property type="match status" value="1"/>
</dbReference>
<keyword evidence="1" id="KW-0285">Flavoprotein</keyword>
<keyword evidence="2" id="KW-0479">Metal-binding</keyword>
<evidence type="ECO:0000256" key="1">
    <source>
        <dbReference type="ARBA" id="ARBA00022630"/>
    </source>
</evidence>
<dbReference type="AlphaFoldDB" id="A0AAW9RHR8"/>
<dbReference type="Pfam" id="PF00111">
    <property type="entry name" value="Fer2"/>
    <property type="match status" value="1"/>
</dbReference>
<evidence type="ECO:0000256" key="4">
    <source>
        <dbReference type="ARBA" id="ARBA00023002"/>
    </source>
</evidence>
<dbReference type="InterPro" id="IPR005107">
    <property type="entry name" value="CO_DH_flav_C"/>
</dbReference>
<dbReference type="SUPFAM" id="SSF54292">
    <property type="entry name" value="2Fe-2S ferredoxin-like"/>
    <property type="match status" value="1"/>
</dbReference>
<dbReference type="Proteomes" id="UP001378188">
    <property type="component" value="Unassembled WGS sequence"/>
</dbReference>
<dbReference type="InterPro" id="IPR036318">
    <property type="entry name" value="FAD-bd_PCMH-like_sf"/>
</dbReference>
<dbReference type="InterPro" id="IPR006058">
    <property type="entry name" value="2Fe2S_fd_BS"/>
</dbReference>
<dbReference type="InterPro" id="IPR036683">
    <property type="entry name" value="CO_DH_flav_C_dom_sf"/>
</dbReference>
<evidence type="ECO:0000256" key="5">
    <source>
        <dbReference type="ARBA" id="ARBA00023004"/>
    </source>
</evidence>
<dbReference type="GO" id="GO:0005506">
    <property type="term" value="F:iron ion binding"/>
    <property type="evidence" value="ECO:0007669"/>
    <property type="project" value="InterPro"/>
</dbReference>
<dbReference type="Gene3D" id="3.30.43.10">
    <property type="entry name" value="Uridine Diphospho-n-acetylenolpyruvylglucosamine Reductase, domain 2"/>
    <property type="match status" value="1"/>
</dbReference>
<proteinExistence type="predicted"/>
<dbReference type="SUPFAM" id="SSF55447">
    <property type="entry name" value="CO dehydrogenase flavoprotein C-terminal domain-like"/>
    <property type="match status" value="1"/>
</dbReference>
<dbReference type="EMBL" id="JAZHOF010000007">
    <property type="protein sequence ID" value="MEJ8573237.1"/>
    <property type="molecule type" value="Genomic_DNA"/>
</dbReference>
<dbReference type="SMART" id="SM01092">
    <property type="entry name" value="CO_deh_flav_C"/>
    <property type="match status" value="1"/>
</dbReference>
<dbReference type="CDD" id="cd00207">
    <property type="entry name" value="fer2"/>
    <property type="match status" value="1"/>
</dbReference>
<keyword evidence="5" id="KW-0408">Iron</keyword>
<dbReference type="PANTHER" id="PTHR45444">
    <property type="entry name" value="XANTHINE DEHYDROGENASE"/>
    <property type="match status" value="1"/>
</dbReference>
<dbReference type="EC" id="1.17.1.4" evidence="8"/>
<evidence type="ECO:0000256" key="2">
    <source>
        <dbReference type="ARBA" id="ARBA00022723"/>
    </source>
</evidence>
<keyword evidence="9" id="KW-1185">Reference proteome</keyword>
<dbReference type="InterPro" id="IPR016208">
    <property type="entry name" value="Ald_Oxase/xanthine_DH-like"/>
</dbReference>
<accession>A0AAW9RHR8</accession>
<dbReference type="InterPro" id="IPR016166">
    <property type="entry name" value="FAD-bd_PCMH"/>
</dbReference>
<dbReference type="PIRSF" id="PIRSF036557">
    <property type="entry name" value="XdhA_RC"/>
    <property type="match status" value="1"/>
</dbReference>
<evidence type="ECO:0000259" key="7">
    <source>
        <dbReference type="PROSITE" id="PS51387"/>
    </source>
</evidence>
<dbReference type="SUPFAM" id="SSF56176">
    <property type="entry name" value="FAD-binding/transporter-associated domain-like"/>
    <property type="match status" value="1"/>
</dbReference>